<evidence type="ECO:0000313" key="2">
    <source>
        <dbReference type="EMBL" id="CAB3233828.1"/>
    </source>
</evidence>
<name>A0A8S0ZQ95_ARCPL</name>
<evidence type="ECO:0008006" key="6">
    <source>
        <dbReference type="Google" id="ProtNLM"/>
    </source>
</evidence>
<feature type="chain" id="PRO_5036272968" description="Tachykinin" evidence="1">
    <location>
        <begin position="22"/>
        <end position="258"/>
    </location>
</feature>
<proteinExistence type="predicted"/>
<reference evidence="4 5" key="1">
    <citation type="submission" date="2020-04" db="EMBL/GenBank/DDBJ databases">
        <authorList>
            <person name="Wallbank WR R."/>
            <person name="Pardo Diaz C."/>
            <person name="Kozak K."/>
            <person name="Martin S."/>
            <person name="Jiggins C."/>
            <person name="Moest M."/>
            <person name="Warren A I."/>
            <person name="Byers J.R.P. K."/>
            <person name="Montejo-Kovacevich G."/>
            <person name="Yen C E."/>
        </authorList>
    </citation>
    <scope>NUCLEOTIDE SEQUENCE [LARGE SCALE GENOMIC DNA]</scope>
</reference>
<accession>A0A8S0ZQ95</accession>
<evidence type="ECO:0000256" key="1">
    <source>
        <dbReference type="SAM" id="SignalP"/>
    </source>
</evidence>
<evidence type="ECO:0000313" key="3">
    <source>
        <dbReference type="EMBL" id="CAB3238139.1"/>
    </source>
</evidence>
<keyword evidence="4" id="KW-1185">Reference proteome</keyword>
<evidence type="ECO:0000313" key="5">
    <source>
        <dbReference type="Proteomes" id="UP000494256"/>
    </source>
</evidence>
<gene>
    <name evidence="2" type="ORF">APLA_LOCUS5435</name>
    <name evidence="3" type="ORF">APLA_LOCUS8053</name>
</gene>
<dbReference type="EMBL" id="CADEBC010000479">
    <property type="protein sequence ID" value="CAB3233828.1"/>
    <property type="molecule type" value="Genomic_DNA"/>
</dbReference>
<comment type="caution">
    <text evidence="2">The sequence shown here is derived from an EMBL/GenBank/DDBJ whole genome shotgun (WGS) entry which is preliminary data.</text>
</comment>
<dbReference type="AlphaFoldDB" id="A0A8S0ZQ95"/>
<keyword evidence="1" id="KW-0732">Signal</keyword>
<evidence type="ECO:0000313" key="4">
    <source>
        <dbReference type="Proteomes" id="UP000494106"/>
    </source>
</evidence>
<dbReference type="OrthoDB" id="5919137at2759"/>
<organism evidence="2 4">
    <name type="scientific">Arctia plantaginis</name>
    <name type="common">Wood tiger moth</name>
    <name type="synonym">Phalaena plantaginis</name>
    <dbReference type="NCBI Taxonomy" id="874455"/>
    <lineage>
        <taxon>Eukaryota</taxon>
        <taxon>Metazoa</taxon>
        <taxon>Ecdysozoa</taxon>
        <taxon>Arthropoda</taxon>
        <taxon>Hexapoda</taxon>
        <taxon>Insecta</taxon>
        <taxon>Pterygota</taxon>
        <taxon>Neoptera</taxon>
        <taxon>Endopterygota</taxon>
        <taxon>Lepidoptera</taxon>
        <taxon>Glossata</taxon>
        <taxon>Ditrysia</taxon>
        <taxon>Noctuoidea</taxon>
        <taxon>Erebidae</taxon>
        <taxon>Arctiinae</taxon>
        <taxon>Arctia</taxon>
    </lineage>
</organism>
<sequence length="258" mass="29848">MGPSRTCIIFLTIQLVSLAAAQEMEKRVPQGFLGMRGKKDMEDELTEQFYKRKPQFFVGVKGKKSLHEILETGEEFYKRAPMGFMGMRGKKEAVFPDFQSTENIPKRDGSLIGQIDYSSRNRDNYHQDTFPIFNDILTQLLEKMTRQNPTTYTPEIDNDVEPVFVTNEIAKRAANMHQFFGMRGKKSLYNKRPYDLSFRGKFIGVRGKKDLRNSGLREIKFLLDNPLPKRKSQLGFFGMRGKKWMAADESSQEMEPSN</sequence>
<dbReference type="Proteomes" id="UP000494256">
    <property type="component" value="Unassembled WGS sequence"/>
</dbReference>
<dbReference type="EMBL" id="CADEBD010000306">
    <property type="protein sequence ID" value="CAB3238139.1"/>
    <property type="molecule type" value="Genomic_DNA"/>
</dbReference>
<dbReference type="Proteomes" id="UP000494106">
    <property type="component" value="Unassembled WGS sequence"/>
</dbReference>
<feature type="signal peptide" evidence="1">
    <location>
        <begin position="1"/>
        <end position="21"/>
    </location>
</feature>
<protein>
    <recommendedName>
        <fullName evidence="6">Tachykinin</fullName>
    </recommendedName>
</protein>